<feature type="non-terminal residue" evidence="2">
    <location>
        <position position="1"/>
    </location>
</feature>
<feature type="chain" id="PRO_5019457867" evidence="1">
    <location>
        <begin position="32"/>
        <end position="66"/>
    </location>
</feature>
<proteinExistence type="predicted"/>
<dbReference type="AlphaFoldDB" id="A0A445FT84"/>
<accession>A0A445FT84</accession>
<evidence type="ECO:0000313" key="2">
    <source>
        <dbReference type="EMBL" id="RZB52091.1"/>
    </source>
</evidence>
<dbReference type="EMBL" id="QZWG01000018">
    <property type="protein sequence ID" value="RZB52091.1"/>
    <property type="molecule type" value="Genomic_DNA"/>
</dbReference>
<sequence>PKYVKFPPYPFHLTHTLLLSIFLFIEGSTCADPLDWDGGGSNLVRGDEVKSCTRNVDLVCRSHAQI</sequence>
<feature type="signal peptide" evidence="1">
    <location>
        <begin position="1"/>
        <end position="31"/>
    </location>
</feature>
<reference evidence="2 3" key="1">
    <citation type="submission" date="2018-09" db="EMBL/GenBank/DDBJ databases">
        <title>A high-quality reference genome of wild soybean provides a powerful tool to mine soybean genomes.</title>
        <authorList>
            <person name="Xie M."/>
            <person name="Chung C.Y.L."/>
            <person name="Li M.-W."/>
            <person name="Wong F.-L."/>
            <person name="Chan T.-F."/>
            <person name="Lam H.-M."/>
        </authorList>
    </citation>
    <scope>NUCLEOTIDE SEQUENCE [LARGE SCALE GENOMIC DNA]</scope>
    <source>
        <strain evidence="3">cv. W05</strain>
        <tissue evidence="2">Hypocotyl of etiolated seedlings</tissue>
    </source>
</reference>
<protein>
    <submittedName>
        <fullName evidence="2">Uncharacterized protein</fullName>
    </submittedName>
</protein>
<comment type="caution">
    <text evidence="2">The sequence shown here is derived from an EMBL/GenBank/DDBJ whole genome shotgun (WGS) entry which is preliminary data.</text>
</comment>
<dbReference type="Proteomes" id="UP000289340">
    <property type="component" value="Chromosome 18"/>
</dbReference>
<evidence type="ECO:0000256" key="1">
    <source>
        <dbReference type="SAM" id="SignalP"/>
    </source>
</evidence>
<evidence type="ECO:0000313" key="3">
    <source>
        <dbReference type="Proteomes" id="UP000289340"/>
    </source>
</evidence>
<gene>
    <name evidence="2" type="ORF">D0Y65_048496</name>
</gene>
<keyword evidence="3" id="KW-1185">Reference proteome</keyword>
<keyword evidence="1" id="KW-0732">Signal</keyword>
<name>A0A445FT84_GLYSO</name>
<organism evidence="2 3">
    <name type="scientific">Glycine soja</name>
    <name type="common">Wild soybean</name>
    <dbReference type="NCBI Taxonomy" id="3848"/>
    <lineage>
        <taxon>Eukaryota</taxon>
        <taxon>Viridiplantae</taxon>
        <taxon>Streptophyta</taxon>
        <taxon>Embryophyta</taxon>
        <taxon>Tracheophyta</taxon>
        <taxon>Spermatophyta</taxon>
        <taxon>Magnoliopsida</taxon>
        <taxon>eudicotyledons</taxon>
        <taxon>Gunneridae</taxon>
        <taxon>Pentapetalae</taxon>
        <taxon>rosids</taxon>
        <taxon>fabids</taxon>
        <taxon>Fabales</taxon>
        <taxon>Fabaceae</taxon>
        <taxon>Papilionoideae</taxon>
        <taxon>50 kb inversion clade</taxon>
        <taxon>NPAAA clade</taxon>
        <taxon>indigoferoid/millettioid clade</taxon>
        <taxon>Phaseoleae</taxon>
        <taxon>Glycine</taxon>
        <taxon>Glycine subgen. Soja</taxon>
    </lineage>
</organism>